<comment type="caution">
    <text evidence="1">The sequence shown here is derived from an EMBL/GenBank/DDBJ whole genome shotgun (WGS) entry which is preliminary data.</text>
</comment>
<dbReference type="Proteomes" id="UP001549366">
    <property type="component" value="Unassembled WGS sequence"/>
</dbReference>
<keyword evidence="2" id="KW-1185">Reference proteome</keyword>
<protein>
    <submittedName>
        <fullName evidence="1">Uncharacterized protein</fullName>
    </submittedName>
</protein>
<reference evidence="1 2" key="1">
    <citation type="submission" date="2024-06" db="EMBL/GenBank/DDBJ databases">
        <title>Genomic Encyclopedia of Type Strains, Phase V (KMG-V): Genome sequencing to study the core and pangenomes of soil and plant-associated prokaryotes.</title>
        <authorList>
            <person name="Whitman W."/>
        </authorList>
    </citation>
    <scope>NUCLEOTIDE SEQUENCE [LARGE SCALE GENOMIC DNA]</scope>
    <source>
        <strain evidence="1 2">NE40</strain>
    </source>
</reference>
<evidence type="ECO:0000313" key="2">
    <source>
        <dbReference type="Proteomes" id="UP001549366"/>
    </source>
</evidence>
<dbReference type="EMBL" id="JBEWTB010000003">
    <property type="protein sequence ID" value="MET4759581.1"/>
    <property type="molecule type" value="Genomic_DNA"/>
</dbReference>
<gene>
    <name evidence="1" type="ORF">V5J35_004900</name>
</gene>
<name>A0ABV2SP90_9GAMM</name>
<dbReference type="RefSeq" id="WP_354011444.1">
    <property type="nucleotide sequence ID" value="NZ_JBEWTA010000002.1"/>
</dbReference>
<accession>A0ABV2SP90</accession>
<organism evidence="1 2">
    <name type="scientific">Endozoicomonas lisbonensis</name>
    <dbReference type="NCBI Taxonomy" id="3120522"/>
    <lineage>
        <taxon>Bacteria</taxon>
        <taxon>Pseudomonadati</taxon>
        <taxon>Pseudomonadota</taxon>
        <taxon>Gammaproteobacteria</taxon>
        <taxon>Oceanospirillales</taxon>
        <taxon>Endozoicomonadaceae</taxon>
        <taxon>Endozoicomonas</taxon>
    </lineage>
</organism>
<proteinExistence type="predicted"/>
<sequence>MSIANAKGDIKLLKRAYDQHLAMGEGAVSSNFELIIKGKEKFSTLVQATQIPAFSREEIETFAPLGVQFTQQGSYNNSGEMSITFKEVISGAVLEMIRDSVAKKEYLTLELKLICESLPNGVEPLRFRLSHCFIKLDATDLSVEDRTAIVKPSGTIRYNWAELLSGKGY</sequence>
<evidence type="ECO:0000313" key="1">
    <source>
        <dbReference type="EMBL" id="MET4759581.1"/>
    </source>
</evidence>